<feature type="region of interest" description="Disordered" evidence="1">
    <location>
        <begin position="295"/>
        <end position="381"/>
    </location>
</feature>
<feature type="compositionally biased region" description="Polar residues" evidence="1">
    <location>
        <begin position="368"/>
        <end position="379"/>
    </location>
</feature>
<name>A0A914PYF7_9BILA</name>
<sequence length="447" mass="49621">MFISPKSSHYKPFATRKPKSLEGTPNPPRRRGQEELAHFLAHKHSASLKTPSSLNSSFNAYARKSMSNIASLSTPSTSAASSRPSTSKTNPANKSHPIFDRNSIRAKILDTRTYQPPLHRSKPPTSHSMSEITRSLNGVTLRNGTRSVNSKQGLTQRINQARAATANGSGTINGRSSSAMRNNMDLYRHKYKEFKEAVLSDILRRGVFTDRVIKDSFYREIERRTDLDLSQMEMIMFDTLSELGVKTSEKAPAPPPSRAKRPKTAKQRNIIIENGKVIQERAAVVDFSAEPDMYIPDDKTSQISSLPSDGTLSSAASSSDSGSGSDKDDDKKADSDASKTHSSSSSESGSSESDSESEESSPPKPPSKQIQRRTSSLPASESRRGSLLFKTFIFILFIEHIISNPTNLAYRLSSSSEIEEHIRNRERIEKIYDFQHYGRETSLDRES</sequence>
<feature type="compositionally biased region" description="Low complexity" evidence="1">
    <location>
        <begin position="307"/>
        <end position="324"/>
    </location>
</feature>
<evidence type="ECO:0000256" key="1">
    <source>
        <dbReference type="SAM" id="MobiDB-lite"/>
    </source>
</evidence>
<reference evidence="3" key="1">
    <citation type="submission" date="2022-11" db="UniProtKB">
        <authorList>
            <consortium name="WormBaseParasite"/>
        </authorList>
    </citation>
    <scope>IDENTIFICATION</scope>
</reference>
<organism evidence="2 3">
    <name type="scientific">Panagrolaimus davidi</name>
    <dbReference type="NCBI Taxonomy" id="227884"/>
    <lineage>
        <taxon>Eukaryota</taxon>
        <taxon>Metazoa</taxon>
        <taxon>Ecdysozoa</taxon>
        <taxon>Nematoda</taxon>
        <taxon>Chromadorea</taxon>
        <taxon>Rhabditida</taxon>
        <taxon>Tylenchina</taxon>
        <taxon>Panagrolaimomorpha</taxon>
        <taxon>Panagrolaimoidea</taxon>
        <taxon>Panagrolaimidae</taxon>
        <taxon>Panagrolaimus</taxon>
    </lineage>
</organism>
<feature type="region of interest" description="Disordered" evidence="1">
    <location>
        <begin position="1"/>
        <end position="34"/>
    </location>
</feature>
<feature type="compositionally biased region" description="Low complexity" evidence="1">
    <location>
        <begin position="72"/>
        <end position="87"/>
    </location>
</feature>
<keyword evidence="2" id="KW-1185">Reference proteome</keyword>
<proteinExistence type="predicted"/>
<evidence type="ECO:0000313" key="3">
    <source>
        <dbReference type="WBParaSite" id="PDA_v2.g23870.t1"/>
    </source>
</evidence>
<feature type="region of interest" description="Disordered" evidence="1">
    <location>
        <begin position="72"/>
        <end position="98"/>
    </location>
</feature>
<dbReference type="AlphaFoldDB" id="A0A914PYF7"/>
<dbReference type="Proteomes" id="UP000887578">
    <property type="component" value="Unplaced"/>
</dbReference>
<dbReference type="WBParaSite" id="PDA_v2.g23870.t1">
    <property type="protein sequence ID" value="PDA_v2.g23870.t1"/>
    <property type="gene ID" value="PDA_v2.g23870"/>
</dbReference>
<feature type="compositionally biased region" description="Basic and acidic residues" evidence="1">
    <location>
        <begin position="325"/>
        <end position="339"/>
    </location>
</feature>
<accession>A0A914PYF7</accession>
<feature type="compositionally biased region" description="Low complexity" evidence="1">
    <location>
        <begin position="340"/>
        <end position="352"/>
    </location>
</feature>
<evidence type="ECO:0000313" key="2">
    <source>
        <dbReference type="Proteomes" id="UP000887578"/>
    </source>
</evidence>
<protein>
    <submittedName>
        <fullName evidence="3">Uncharacterized protein</fullName>
    </submittedName>
</protein>
<feature type="region of interest" description="Disordered" evidence="1">
    <location>
        <begin position="246"/>
        <end position="272"/>
    </location>
</feature>